<dbReference type="Proteomes" id="UP001189429">
    <property type="component" value="Unassembled WGS sequence"/>
</dbReference>
<accession>A0ABN9V9Q9</accession>
<protein>
    <recommendedName>
        <fullName evidence="5">Protein S-acyltransferase</fullName>
    </recommendedName>
</protein>
<evidence type="ECO:0000256" key="1">
    <source>
        <dbReference type="SAM" id="MobiDB-lite"/>
    </source>
</evidence>
<gene>
    <name evidence="3" type="ORF">PCOR1329_LOCUS55316</name>
</gene>
<sequence length="327" mass="35942">SSSAQVRHLIPPAHGPTPRRHFASRPRFTRVVTLQMRRQTVSLDTWFRYYGLLPPREHLLLRLHGLCWRSGDPLHPPFRAPPPEKGPSAPADATWATTGDFTTEVFVAGFALTGLPIIVLAVWGLWNKREVLLRLYFGYFFLTILRLGPPNGGGPAAVEQPPTTVRCAHVSSLSAGRRPRCAAFGWDMSFEVEEFLLEGMNCNTMPSVLMQIGKSWACGALRITDCVVVLGSLALQAYLLYNVWSHCEDLSEAGGGLLGDLMVGEAALARKKKMEDPYEAFLDHTGDVPEGYGAVPATKGGSQQIFGGKLHEMRFPPPPPSARAWGR</sequence>
<name>A0ABN9V9Q9_9DINO</name>
<dbReference type="EMBL" id="CAUYUJ010016779">
    <property type="protein sequence ID" value="CAK0868768.1"/>
    <property type="molecule type" value="Genomic_DNA"/>
</dbReference>
<organism evidence="3 4">
    <name type="scientific">Prorocentrum cordatum</name>
    <dbReference type="NCBI Taxonomy" id="2364126"/>
    <lineage>
        <taxon>Eukaryota</taxon>
        <taxon>Sar</taxon>
        <taxon>Alveolata</taxon>
        <taxon>Dinophyceae</taxon>
        <taxon>Prorocentrales</taxon>
        <taxon>Prorocentraceae</taxon>
        <taxon>Prorocentrum</taxon>
    </lineage>
</organism>
<evidence type="ECO:0000313" key="3">
    <source>
        <dbReference type="EMBL" id="CAK0868768.1"/>
    </source>
</evidence>
<evidence type="ECO:0008006" key="5">
    <source>
        <dbReference type="Google" id="ProtNLM"/>
    </source>
</evidence>
<feature type="transmembrane region" description="Helical" evidence="2">
    <location>
        <begin position="105"/>
        <end position="126"/>
    </location>
</feature>
<evidence type="ECO:0000313" key="4">
    <source>
        <dbReference type="Proteomes" id="UP001189429"/>
    </source>
</evidence>
<keyword evidence="4" id="KW-1185">Reference proteome</keyword>
<reference evidence="3" key="1">
    <citation type="submission" date="2023-10" db="EMBL/GenBank/DDBJ databases">
        <authorList>
            <person name="Chen Y."/>
            <person name="Shah S."/>
            <person name="Dougan E. K."/>
            <person name="Thang M."/>
            <person name="Chan C."/>
        </authorList>
    </citation>
    <scope>NUCLEOTIDE SEQUENCE [LARGE SCALE GENOMIC DNA]</scope>
</reference>
<proteinExistence type="predicted"/>
<keyword evidence="2" id="KW-0812">Transmembrane</keyword>
<evidence type="ECO:0000256" key="2">
    <source>
        <dbReference type="SAM" id="Phobius"/>
    </source>
</evidence>
<comment type="caution">
    <text evidence="3">The sequence shown here is derived from an EMBL/GenBank/DDBJ whole genome shotgun (WGS) entry which is preliminary data.</text>
</comment>
<keyword evidence="2" id="KW-0472">Membrane</keyword>
<feature type="non-terminal residue" evidence="3">
    <location>
        <position position="1"/>
    </location>
</feature>
<keyword evidence="2" id="KW-1133">Transmembrane helix</keyword>
<feature type="region of interest" description="Disordered" evidence="1">
    <location>
        <begin position="1"/>
        <end position="22"/>
    </location>
</feature>